<keyword evidence="2" id="KW-1185">Reference proteome</keyword>
<gene>
    <name evidence="1" type="ORF">SAMN02745220_04731</name>
</gene>
<sequence>MKVSQSVDFHLQYHRANSKKNTLKTCELVLVDLLRDLANETLGQQCTSPGHMLLAARDE</sequence>
<dbReference type="EMBL" id="FRFE01000040">
    <property type="protein sequence ID" value="SHO52759.1"/>
    <property type="molecule type" value="Genomic_DNA"/>
</dbReference>
<evidence type="ECO:0000313" key="2">
    <source>
        <dbReference type="Proteomes" id="UP000184603"/>
    </source>
</evidence>
<dbReference type="Proteomes" id="UP000184603">
    <property type="component" value="Unassembled WGS sequence"/>
</dbReference>
<protein>
    <submittedName>
        <fullName evidence="1">Uncharacterized protein</fullName>
    </submittedName>
</protein>
<proteinExistence type="predicted"/>
<name>A0A1M7YJH5_9BACT</name>
<reference evidence="1 2" key="1">
    <citation type="submission" date="2016-12" db="EMBL/GenBank/DDBJ databases">
        <authorList>
            <person name="Song W.-J."/>
            <person name="Kurnit D.M."/>
        </authorList>
    </citation>
    <scope>NUCLEOTIDE SEQUENCE [LARGE SCALE GENOMIC DNA]</scope>
    <source>
        <strain evidence="1 2">DSM 18488</strain>
    </source>
</reference>
<organism evidence="1 2">
    <name type="scientific">Desulfopila aestuarii DSM 18488</name>
    <dbReference type="NCBI Taxonomy" id="1121416"/>
    <lineage>
        <taxon>Bacteria</taxon>
        <taxon>Pseudomonadati</taxon>
        <taxon>Thermodesulfobacteriota</taxon>
        <taxon>Desulfobulbia</taxon>
        <taxon>Desulfobulbales</taxon>
        <taxon>Desulfocapsaceae</taxon>
        <taxon>Desulfopila</taxon>
    </lineage>
</organism>
<accession>A0A1M7YJH5</accession>
<evidence type="ECO:0000313" key="1">
    <source>
        <dbReference type="EMBL" id="SHO52759.1"/>
    </source>
</evidence>
<dbReference type="RefSeq" id="WP_073616342.1">
    <property type="nucleotide sequence ID" value="NZ_FRFE01000040.1"/>
</dbReference>
<dbReference type="AlphaFoldDB" id="A0A1M7YJH5"/>